<dbReference type="InterPro" id="IPR023404">
    <property type="entry name" value="rSAM_horseshoe"/>
</dbReference>
<dbReference type="Gene3D" id="3.80.30.20">
    <property type="entry name" value="tm_1862 like domain"/>
    <property type="match status" value="1"/>
</dbReference>
<gene>
    <name evidence="9" type="ORF">QBZ16_004870</name>
</gene>
<organism evidence="9 10">
    <name type="scientific">Prototheca wickerhamii</name>
    <dbReference type="NCBI Taxonomy" id="3111"/>
    <lineage>
        <taxon>Eukaryota</taxon>
        <taxon>Viridiplantae</taxon>
        <taxon>Chlorophyta</taxon>
        <taxon>core chlorophytes</taxon>
        <taxon>Trebouxiophyceae</taxon>
        <taxon>Chlorellales</taxon>
        <taxon>Chlorellaceae</taxon>
        <taxon>Prototheca</taxon>
    </lineage>
</organism>
<evidence type="ECO:0000259" key="7">
    <source>
        <dbReference type="PROSITE" id="PS51449"/>
    </source>
</evidence>
<dbReference type="Gene3D" id="3.40.50.12160">
    <property type="entry name" value="Methylthiotransferase, N-terminal domain"/>
    <property type="match status" value="1"/>
</dbReference>
<keyword evidence="10" id="KW-1185">Reference proteome</keyword>
<dbReference type="Pfam" id="PF00919">
    <property type="entry name" value="UPF0004"/>
    <property type="match status" value="1"/>
</dbReference>
<dbReference type="InterPro" id="IPR058240">
    <property type="entry name" value="rSAM_sf"/>
</dbReference>
<keyword evidence="4" id="KW-0479">Metal-binding</keyword>
<dbReference type="InterPro" id="IPR038135">
    <property type="entry name" value="Methylthiotransferase_N_sf"/>
</dbReference>
<dbReference type="GO" id="GO:0051539">
    <property type="term" value="F:4 iron, 4 sulfur cluster binding"/>
    <property type="evidence" value="ECO:0007669"/>
    <property type="project" value="UniProtKB-KW"/>
</dbReference>
<dbReference type="GO" id="GO:0035597">
    <property type="term" value="F:tRNA-2-methylthio-N(6)-dimethylallyladenosine(37) synthase activity"/>
    <property type="evidence" value="ECO:0007669"/>
    <property type="project" value="TreeGrafter"/>
</dbReference>
<evidence type="ECO:0000313" key="9">
    <source>
        <dbReference type="EMBL" id="KAK2077236.1"/>
    </source>
</evidence>
<keyword evidence="2" id="KW-0004">4Fe-4S</keyword>
<evidence type="ECO:0000256" key="2">
    <source>
        <dbReference type="ARBA" id="ARBA00022485"/>
    </source>
</evidence>
<dbReference type="GO" id="GO:0046872">
    <property type="term" value="F:metal ion binding"/>
    <property type="evidence" value="ECO:0007669"/>
    <property type="project" value="UniProtKB-KW"/>
</dbReference>
<protein>
    <submittedName>
        <fullName evidence="9">Uncharacterized protein</fullName>
    </submittedName>
</protein>
<comment type="cofactor">
    <cofactor evidence="1">
        <name>[4Fe-4S] cluster</name>
        <dbReference type="ChEBI" id="CHEBI:49883"/>
    </cofactor>
</comment>
<dbReference type="CDD" id="cd01335">
    <property type="entry name" value="Radical_SAM"/>
    <property type="match status" value="1"/>
</dbReference>
<evidence type="ECO:0000256" key="5">
    <source>
        <dbReference type="ARBA" id="ARBA00023004"/>
    </source>
</evidence>
<dbReference type="InterPro" id="IPR020612">
    <property type="entry name" value="Methylthiotransferase_CS"/>
</dbReference>
<dbReference type="InterPro" id="IPR006638">
    <property type="entry name" value="Elp3/MiaA/NifB-like_rSAM"/>
</dbReference>
<dbReference type="FunFam" id="3.80.30.20:FF:000001">
    <property type="entry name" value="tRNA-2-methylthio-N(6)-dimethylallyladenosine synthase 2"/>
    <property type="match status" value="1"/>
</dbReference>
<comment type="caution">
    <text evidence="9">The sequence shown here is derived from an EMBL/GenBank/DDBJ whole genome shotgun (WGS) entry which is preliminary data.</text>
</comment>
<dbReference type="SFLD" id="SFLDS00029">
    <property type="entry name" value="Radical_SAM"/>
    <property type="match status" value="1"/>
</dbReference>
<feature type="domain" description="Radical SAM core" evidence="8">
    <location>
        <begin position="149"/>
        <end position="410"/>
    </location>
</feature>
<reference evidence="9" key="1">
    <citation type="submission" date="2021-01" db="EMBL/GenBank/DDBJ databases">
        <authorList>
            <person name="Eckstrom K.M.E."/>
        </authorList>
    </citation>
    <scope>NUCLEOTIDE SEQUENCE</scope>
    <source>
        <strain evidence="9">UVCC 0001</strain>
    </source>
</reference>
<dbReference type="PROSITE" id="PS51918">
    <property type="entry name" value="RADICAL_SAM"/>
    <property type="match status" value="1"/>
</dbReference>
<evidence type="ECO:0000256" key="1">
    <source>
        <dbReference type="ARBA" id="ARBA00001966"/>
    </source>
</evidence>
<dbReference type="PROSITE" id="PS51449">
    <property type="entry name" value="MTTASE_N"/>
    <property type="match status" value="1"/>
</dbReference>
<dbReference type="InterPro" id="IPR005839">
    <property type="entry name" value="Methylthiotransferase"/>
</dbReference>
<feature type="domain" description="MTTase N-terminal" evidence="7">
    <location>
        <begin position="21"/>
        <end position="141"/>
    </location>
</feature>
<dbReference type="Proteomes" id="UP001255856">
    <property type="component" value="Unassembled WGS sequence"/>
</dbReference>
<sequence length="506" mass="55215">MALSRHPGASLVTEPASPSRGGVFMETYGCQMNGADSEVVLSILAEAGWRRVDEPSAASVVLLNTCAIRDNAEAKVWQRLGYYRSLKRSTPRGSQRVVVGVLGCMAERLKQKLLESDRMVDLVAGPDAKALNVQLSADETYADVAPLRRAGERSAYLSIMRGCNNMCAFCIVPYVRGRERSRPIQSILEEVRRLSESGVKEVTLLGQNVNSYADFSESAPEPGARRGEDPSEVYAAGFTSVYRPRRAGAVSFAELLDRAAAVDPEMRVRFTSPHPKDFGEDVIAVIAARPNICKQLHMPAQSGSSEVLRAMRRGYSRDAYDALAERVRAALPGVALSTDMISGFCGETERDHAASVDLMRRHAFEAAFMFAYSDRERTYAARHLADDVPEPDKLRRLSEIIAAFREGLERRAAEERGRLHIVLQQNLIDLQPGDYVAVRVERATTGSTGGTLHCVPIAKTSIREFVDVFGSSVPLDTGLAREWPAVGAGEEDQAPVAQQALVAAAS</sequence>
<dbReference type="Pfam" id="PF04055">
    <property type="entry name" value="Radical_SAM"/>
    <property type="match status" value="1"/>
</dbReference>
<proteinExistence type="predicted"/>
<dbReference type="GO" id="GO:0005739">
    <property type="term" value="C:mitochondrion"/>
    <property type="evidence" value="ECO:0007669"/>
    <property type="project" value="TreeGrafter"/>
</dbReference>
<accession>A0AAD9MMN5</accession>
<evidence type="ECO:0000259" key="8">
    <source>
        <dbReference type="PROSITE" id="PS51918"/>
    </source>
</evidence>
<dbReference type="SFLD" id="SFLDG01082">
    <property type="entry name" value="B12-binding_domain_containing"/>
    <property type="match status" value="1"/>
</dbReference>
<dbReference type="PROSITE" id="PS01278">
    <property type="entry name" value="MTTASE_RADICAL"/>
    <property type="match status" value="1"/>
</dbReference>
<dbReference type="InterPro" id="IPR007197">
    <property type="entry name" value="rSAM"/>
</dbReference>
<keyword evidence="6" id="KW-0411">Iron-sulfur</keyword>
<evidence type="ECO:0000256" key="4">
    <source>
        <dbReference type="ARBA" id="ARBA00022723"/>
    </source>
</evidence>
<dbReference type="SMART" id="SM00729">
    <property type="entry name" value="Elp3"/>
    <property type="match status" value="1"/>
</dbReference>
<dbReference type="EMBL" id="JASFZW010000007">
    <property type="protein sequence ID" value="KAK2077236.1"/>
    <property type="molecule type" value="Genomic_DNA"/>
</dbReference>
<dbReference type="PANTHER" id="PTHR43020">
    <property type="entry name" value="CDK5 REGULATORY SUBUNIT-ASSOCIATED PROTEIN 1"/>
    <property type="match status" value="1"/>
</dbReference>
<keyword evidence="3" id="KW-0949">S-adenosyl-L-methionine</keyword>
<evidence type="ECO:0000256" key="3">
    <source>
        <dbReference type="ARBA" id="ARBA00022691"/>
    </source>
</evidence>
<name>A0AAD9MMN5_PROWI</name>
<dbReference type="NCBIfam" id="TIGR00089">
    <property type="entry name" value="MiaB/RimO family radical SAM methylthiotransferase"/>
    <property type="match status" value="1"/>
</dbReference>
<dbReference type="PANTHER" id="PTHR43020:SF2">
    <property type="entry name" value="MITOCHONDRIAL TRNA METHYLTHIOTRANSFERASE CDK5RAP1"/>
    <property type="match status" value="1"/>
</dbReference>
<dbReference type="SFLD" id="SFLDF00413">
    <property type="entry name" value="CDK5RAP1"/>
    <property type="match status" value="1"/>
</dbReference>
<dbReference type="FunFam" id="3.40.50.12160:FF:000003">
    <property type="entry name" value="CDK5 regulatory subunit-associated protein 1"/>
    <property type="match status" value="1"/>
</dbReference>
<dbReference type="SUPFAM" id="SSF102114">
    <property type="entry name" value="Radical SAM enzymes"/>
    <property type="match status" value="1"/>
</dbReference>
<dbReference type="SFLD" id="SFLDG01061">
    <property type="entry name" value="methylthiotransferase"/>
    <property type="match status" value="1"/>
</dbReference>
<dbReference type="AlphaFoldDB" id="A0AAD9MMN5"/>
<evidence type="ECO:0000313" key="10">
    <source>
        <dbReference type="Proteomes" id="UP001255856"/>
    </source>
</evidence>
<dbReference type="InterPro" id="IPR013848">
    <property type="entry name" value="Methylthiotransferase_N"/>
</dbReference>
<evidence type="ECO:0000256" key="6">
    <source>
        <dbReference type="ARBA" id="ARBA00023014"/>
    </source>
</evidence>
<keyword evidence="5" id="KW-0408">Iron</keyword>
<dbReference type="GO" id="GO:0005829">
    <property type="term" value="C:cytosol"/>
    <property type="evidence" value="ECO:0007669"/>
    <property type="project" value="TreeGrafter"/>
</dbReference>